<feature type="domain" description="Peptidase S8/S53" evidence="7">
    <location>
        <begin position="125"/>
        <end position="355"/>
    </location>
</feature>
<dbReference type="EMBL" id="LLZS01000007">
    <property type="protein sequence ID" value="KUR71508.1"/>
    <property type="molecule type" value="Genomic_DNA"/>
</dbReference>
<dbReference type="PANTHER" id="PTHR43806">
    <property type="entry name" value="PEPTIDASE S8"/>
    <property type="match status" value="1"/>
</dbReference>
<accession>A0A124JUR4</accession>
<dbReference type="InterPro" id="IPR050131">
    <property type="entry name" value="Peptidase_S8_subtilisin-like"/>
</dbReference>
<dbReference type="PROSITE" id="PS00138">
    <property type="entry name" value="SUBTILASE_SER"/>
    <property type="match status" value="1"/>
</dbReference>
<gene>
    <name evidence="8" type="ORF">AQZ52_11340</name>
</gene>
<sequence length="358" mass="36090">MAQAAADAGWQADAIRDEGADRDEAGNPVRQGEVIAFSLPASAEQHLVAAGYRVVSRKTLAALGEDVVRLGVPHGRSLRAAIGEVRAAAPGAVIDYDHYYGLGLAGRGKGKPERKAAVPAAAASGFPVGMIDTAVVRHPALAAAKVVAWSGGEAPSVPAAAQHGTAVASLLAGRGATTIYSANIFRGPAGRPFTSLDSLVEAMEWLLGQGAPVINMSIAGPPNAVLQKMVSLAGAKGHIIVAAAGNDGPAAPPVFPAALPGVVAVTAVDPALRIYRYANHGRYIGVAAQGVGVLAAASAGGYARYSGTSFAAPVIAARLAQCRAEGRSGPACIDALVRSARDLGAPGYDETYGHGYID</sequence>
<organism evidence="8 9">
    <name type="scientific">Novosphingobium fuchskuhlense</name>
    <dbReference type="NCBI Taxonomy" id="1117702"/>
    <lineage>
        <taxon>Bacteria</taxon>
        <taxon>Pseudomonadati</taxon>
        <taxon>Pseudomonadota</taxon>
        <taxon>Alphaproteobacteria</taxon>
        <taxon>Sphingomonadales</taxon>
        <taxon>Sphingomonadaceae</taxon>
        <taxon>Novosphingobium</taxon>
    </lineage>
</organism>
<dbReference type="Gene3D" id="3.40.50.200">
    <property type="entry name" value="Peptidase S8/S53 domain"/>
    <property type="match status" value="1"/>
</dbReference>
<dbReference type="InterPro" id="IPR036852">
    <property type="entry name" value="Peptidase_S8/S53_dom_sf"/>
</dbReference>
<evidence type="ECO:0000313" key="8">
    <source>
        <dbReference type="EMBL" id="KUR71508.1"/>
    </source>
</evidence>
<dbReference type="AlphaFoldDB" id="A0A124JUR4"/>
<keyword evidence="9" id="KW-1185">Reference proteome</keyword>
<feature type="compositionally biased region" description="Low complexity" evidence="6">
    <location>
        <begin position="1"/>
        <end position="13"/>
    </location>
</feature>
<dbReference type="Proteomes" id="UP000058012">
    <property type="component" value="Unassembled WGS sequence"/>
</dbReference>
<evidence type="ECO:0000313" key="9">
    <source>
        <dbReference type="Proteomes" id="UP000058012"/>
    </source>
</evidence>
<dbReference type="STRING" id="1117702.AQZ52_11340"/>
<feature type="active site" description="Charge relay system" evidence="5">
    <location>
        <position position="132"/>
    </location>
</feature>
<feature type="compositionally biased region" description="Basic and acidic residues" evidence="6">
    <location>
        <begin position="14"/>
        <end position="25"/>
    </location>
</feature>
<evidence type="ECO:0000256" key="5">
    <source>
        <dbReference type="PROSITE-ProRule" id="PRU01240"/>
    </source>
</evidence>
<dbReference type="GO" id="GO:0006508">
    <property type="term" value="P:proteolysis"/>
    <property type="evidence" value="ECO:0007669"/>
    <property type="project" value="UniProtKB-KW"/>
</dbReference>
<dbReference type="GO" id="GO:0004252">
    <property type="term" value="F:serine-type endopeptidase activity"/>
    <property type="evidence" value="ECO:0007669"/>
    <property type="project" value="UniProtKB-UniRule"/>
</dbReference>
<comment type="caution">
    <text evidence="8">The sequence shown here is derived from an EMBL/GenBank/DDBJ whole genome shotgun (WGS) entry which is preliminary data.</text>
</comment>
<evidence type="ECO:0000256" key="4">
    <source>
        <dbReference type="ARBA" id="ARBA00022825"/>
    </source>
</evidence>
<evidence type="ECO:0000259" key="7">
    <source>
        <dbReference type="Pfam" id="PF00082"/>
    </source>
</evidence>
<feature type="active site" description="Charge relay system" evidence="5">
    <location>
        <position position="163"/>
    </location>
</feature>
<feature type="region of interest" description="Disordered" evidence="6">
    <location>
        <begin position="1"/>
        <end position="26"/>
    </location>
</feature>
<evidence type="ECO:0000256" key="6">
    <source>
        <dbReference type="SAM" id="MobiDB-lite"/>
    </source>
</evidence>
<dbReference type="Pfam" id="PF00082">
    <property type="entry name" value="Peptidase_S8"/>
    <property type="match status" value="1"/>
</dbReference>
<feature type="active site" description="Charge relay system" evidence="5">
    <location>
        <position position="309"/>
    </location>
</feature>
<evidence type="ECO:0000256" key="1">
    <source>
        <dbReference type="ARBA" id="ARBA00011073"/>
    </source>
</evidence>
<dbReference type="PROSITE" id="PS51892">
    <property type="entry name" value="SUBTILASE"/>
    <property type="match status" value="1"/>
</dbReference>
<dbReference type="InterPro" id="IPR023828">
    <property type="entry name" value="Peptidase_S8_Ser-AS"/>
</dbReference>
<proteinExistence type="inferred from homology"/>
<keyword evidence="4 5" id="KW-0720">Serine protease</keyword>
<comment type="similarity">
    <text evidence="1 5">Belongs to the peptidase S8 family.</text>
</comment>
<dbReference type="SUPFAM" id="SSF52743">
    <property type="entry name" value="Subtilisin-like"/>
    <property type="match status" value="1"/>
</dbReference>
<keyword evidence="2 5" id="KW-0645">Protease</keyword>
<dbReference type="CDD" id="cd05561">
    <property type="entry name" value="Peptidases_S8_4"/>
    <property type="match status" value="1"/>
</dbReference>
<reference evidence="8 9" key="1">
    <citation type="submission" date="2015-10" db="EMBL/GenBank/DDBJ databases">
        <title>Draft genome sequence of Novosphingobium fuchskuhlense DSM 25065 isolated from a surface water sample of the southwest basin of Lake Grosse Fuchskuhle.</title>
        <authorList>
            <person name="Ruckert C."/>
            <person name="Winkler A."/>
            <person name="Glaeser J."/>
            <person name="Grossart H.-P."/>
            <person name="Kalinowski J."/>
            <person name="Glaeser S."/>
        </authorList>
    </citation>
    <scope>NUCLEOTIDE SEQUENCE [LARGE SCALE GENOMIC DNA]</scope>
    <source>
        <strain evidence="8 9">FNE08-7</strain>
    </source>
</reference>
<keyword evidence="3 5" id="KW-0378">Hydrolase</keyword>
<evidence type="ECO:0000256" key="3">
    <source>
        <dbReference type="ARBA" id="ARBA00022801"/>
    </source>
</evidence>
<evidence type="ECO:0000256" key="2">
    <source>
        <dbReference type="ARBA" id="ARBA00022670"/>
    </source>
</evidence>
<dbReference type="PANTHER" id="PTHR43806:SF11">
    <property type="entry name" value="CEREVISIN-RELATED"/>
    <property type="match status" value="1"/>
</dbReference>
<name>A0A124JUR4_9SPHN</name>
<dbReference type="InterPro" id="IPR000209">
    <property type="entry name" value="Peptidase_S8/S53_dom"/>
</dbReference>
<protein>
    <recommendedName>
        <fullName evidence="7">Peptidase S8/S53 domain-containing protein</fullName>
    </recommendedName>
</protein>